<dbReference type="EMBL" id="JBHSHC010000130">
    <property type="protein sequence ID" value="MFC4769437.1"/>
    <property type="molecule type" value="Genomic_DNA"/>
</dbReference>
<comment type="caution">
    <text evidence="2">The sequence shown here is derived from an EMBL/GenBank/DDBJ whole genome shotgun (WGS) entry which is preliminary data.</text>
</comment>
<evidence type="ECO:0000256" key="1">
    <source>
        <dbReference type="SAM" id="Phobius"/>
    </source>
</evidence>
<feature type="transmembrane region" description="Helical" evidence="1">
    <location>
        <begin position="189"/>
        <end position="207"/>
    </location>
</feature>
<dbReference type="PANTHER" id="PTHR42867">
    <property type="entry name" value="MEMBRANE PROTEIN-RELATED"/>
    <property type="match status" value="1"/>
</dbReference>
<keyword evidence="3" id="KW-1185">Reference proteome</keyword>
<feature type="transmembrane region" description="Helical" evidence="1">
    <location>
        <begin position="91"/>
        <end position="111"/>
    </location>
</feature>
<name>A0ABV9Q9Z3_9BACL</name>
<dbReference type="Proteomes" id="UP001596002">
    <property type="component" value="Unassembled WGS sequence"/>
</dbReference>
<dbReference type="Pfam" id="PF07136">
    <property type="entry name" value="DUF1385"/>
    <property type="match status" value="1"/>
</dbReference>
<accession>A0ABV9Q9Z3</accession>
<proteinExistence type="predicted"/>
<organism evidence="2 3">
    <name type="scientific">Effusibacillus consociatus</name>
    <dbReference type="NCBI Taxonomy" id="1117041"/>
    <lineage>
        <taxon>Bacteria</taxon>
        <taxon>Bacillati</taxon>
        <taxon>Bacillota</taxon>
        <taxon>Bacilli</taxon>
        <taxon>Bacillales</taxon>
        <taxon>Alicyclobacillaceae</taxon>
        <taxon>Effusibacillus</taxon>
    </lineage>
</organism>
<gene>
    <name evidence="2" type="ORF">ACFO8Q_19075</name>
</gene>
<dbReference type="RefSeq" id="WP_380027950.1">
    <property type="nucleotide sequence ID" value="NZ_JBHSHC010000130.1"/>
</dbReference>
<dbReference type="InterPro" id="IPR010787">
    <property type="entry name" value="DUF1385"/>
</dbReference>
<evidence type="ECO:0000313" key="2">
    <source>
        <dbReference type="EMBL" id="MFC4769437.1"/>
    </source>
</evidence>
<feature type="transmembrane region" description="Helical" evidence="1">
    <location>
        <begin position="123"/>
        <end position="143"/>
    </location>
</feature>
<dbReference type="PANTHER" id="PTHR42867:SF1">
    <property type="entry name" value="MEMBRANE PROTEIN-RELATED"/>
    <property type="match status" value="1"/>
</dbReference>
<evidence type="ECO:0000313" key="3">
    <source>
        <dbReference type="Proteomes" id="UP001596002"/>
    </source>
</evidence>
<sequence length="294" mass="32347">MEPQFVGGQAIMEGVMMRAGTRVAIAVRKPDQTIHVETEERVSWSRKYPVLGLPFVRGSVVLLEATILGMQSLTKSTNLSSGEDEEELTPWQVSLTLLSSAVLAILLFVMAPVYAAKWLTGNGLAFALVEGIIRLVIFIGYVWGISRMKDIQRVFEYHGAEHKTINCLEAGEELTVENVRKHTLIHKRCGTSFLLFVMLISIVLFAFLSGDDLSLVTKVGARIALFPVIAGLSYELIRWSAGQTGRWAMVLVSPGLWMQKMTTREPDDSQIEVAIASTNAVLGICESEVKASGF</sequence>
<reference evidence="3" key="1">
    <citation type="journal article" date="2019" name="Int. J. Syst. Evol. Microbiol.">
        <title>The Global Catalogue of Microorganisms (GCM) 10K type strain sequencing project: providing services to taxonomists for standard genome sequencing and annotation.</title>
        <authorList>
            <consortium name="The Broad Institute Genomics Platform"/>
            <consortium name="The Broad Institute Genome Sequencing Center for Infectious Disease"/>
            <person name="Wu L."/>
            <person name="Ma J."/>
        </authorList>
    </citation>
    <scope>NUCLEOTIDE SEQUENCE [LARGE SCALE GENOMIC DNA]</scope>
    <source>
        <strain evidence="3">WYCCWR 12678</strain>
    </source>
</reference>
<keyword evidence="1" id="KW-0472">Membrane</keyword>
<protein>
    <submittedName>
        <fullName evidence="2">DUF1385 domain-containing protein</fullName>
    </submittedName>
</protein>
<keyword evidence="1" id="KW-1133">Transmembrane helix</keyword>
<keyword evidence="1" id="KW-0812">Transmembrane</keyword>
<feature type="transmembrane region" description="Helical" evidence="1">
    <location>
        <begin position="219"/>
        <end position="237"/>
    </location>
</feature>